<dbReference type="PIRSF" id="PIRSF005485">
    <property type="entry name" value="HrcA"/>
    <property type="match status" value="1"/>
</dbReference>
<dbReference type="InterPro" id="IPR029016">
    <property type="entry name" value="GAF-like_dom_sf"/>
</dbReference>
<dbReference type="Pfam" id="PF01628">
    <property type="entry name" value="HrcA"/>
    <property type="match status" value="1"/>
</dbReference>
<dbReference type="InterPro" id="IPR036388">
    <property type="entry name" value="WH-like_DNA-bd_sf"/>
</dbReference>
<dbReference type="PANTHER" id="PTHR34824:SF1">
    <property type="entry name" value="HEAT-INDUCIBLE TRANSCRIPTION REPRESSOR HRCA"/>
    <property type="match status" value="1"/>
</dbReference>
<keyword evidence="2 6" id="KW-0805">Transcription regulation</keyword>
<evidence type="ECO:0000256" key="6">
    <source>
        <dbReference type="HAMAP-Rule" id="MF_00081"/>
    </source>
</evidence>
<keyword evidence="1 6" id="KW-0678">Repressor</keyword>
<dbReference type="EMBL" id="FNPZ01000004">
    <property type="protein sequence ID" value="SDZ44057.1"/>
    <property type="molecule type" value="Genomic_DNA"/>
</dbReference>
<evidence type="ECO:0000313" key="9">
    <source>
        <dbReference type="Proteomes" id="UP000198891"/>
    </source>
</evidence>
<reference evidence="8 9" key="1">
    <citation type="submission" date="2016-10" db="EMBL/GenBank/DDBJ databases">
        <authorList>
            <person name="de Groot N.N."/>
        </authorList>
    </citation>
    <scope>NUCLEOTIDE SEQUENCE [LARGE SCALE GENOMIC DNA]</scope>
    <source>
        <strain evidence="8 9">CGMCC 4.3491</strain>
    </source>
</reference>
<dbReference type="PANTHER" id="PTHR34824">
    <property type="entry name" value="HEAT-INDUCIBLE TRANSCRIPTION REPRESSOR HRCA"/>
    <property type="match status" value="1"/>
</dbReference>
<keyword evidence="3 6" id="KW-0346">Stress response</keyword>
<sequence>MVSERSLEVLRVIVQDYVASREPVGSKSIAERHSFGVSAATIRNDMALLEEEELITAPHTSSGRVPTDKGYRLFVDHLSDLRPLSPAQRHAIETFLGSSVDVDDVLARTVRLLSQLTHQVALVQYPSLSQARVRHVEVVSLTPRRLMTVVITDSGHVDQRVVDVPAETDDELIAELRMRLNETIGGLGLTEAASALTGVSERFAHQHGPTVDVVANILQEQVTANRQEKLLIAGAANLVRTEEDFHGSILPVLEAVEEQVVLLRLFSEMEADQRGVTVSIGRENESFGLGETSILASGYSGIGTSISRLGVLGPTRMDYSSNISAVRAVARYLSRTLGDSGSAS</sequence>
<dbReference type="HAMAP" id="MF_00081">
    <property type="entry name" value="HrcA"/>
    <property type="match status" value="1"/>
</dbReference>
<dbReference type="InterPro" id="IPR002571">
    <property type="entry name" value="HrcA"/>
</dbReference>
<dbReference type="NCBIfam" id="TIGR00331">
    <property type="entry name" value="hrcA"/>
    <property type="match status" value="1"/>
</dbReference>
<dbReference type="OrthoDB" id="9783139at2"/>
<proteinExistence type="inferred from homology"/>
<dbReference type="AlphaFoldDB" id="A0A1H3T277"/>
<keyword evidence="9" id="KW-1185">Reference proteome</keyword>
<feature type="domain" description="Heat-inducible transcription repressor HrcA C-terminal" evidence="7">
    <location>
        <begin position="103"/>
        <end position="321"/>
    </location>
</feature>
<evidence type="ECO:0000259" key="7">
    <source>
        <dbReference type="Pfam" id="PF01628"/>
    </source>
</evidence>
<evidence type="ECO:0000256" key="4">
    <source>
        <dbReference type="ARBA" id="ARBA00023163"/>
    </source>
</evidence>
<dbReference type="Gene3D" id="3.30.390.60">
    <property type="entry name" value="Heat-inducible transcription repressor hrca homolog, domain 3"/>
    <property type="match status" value="1"/>
</dbReference>
<name>A0A1H3T277_9MICO</name>
<evidence type="ECO:0000256" key="3">
    <source>
        <dbReference type="ARBA" id="ARBA00023016"/>
    </source>
</evidence>
<gene>
    <name evidence="6" type="primary">hrcA</name>
    <name evidence="8" type="ORF">SAMN05216554_3900</name>
</gene>
<dbReference type="FunFam" id="1.10.10.10:FF:000049">
    <property type="entry name" value="Heat-inducible transcription repressor HrcA"/>
    <property type="match status" value="1"/>
</dbReference>
<dbReference type="Gene3D" id="3.30.450.40">
    <property type="match status" value="1"/>
</dbReference>
<dbReference type="GO" id="GO:0003677">
    <property type="term" value="F:DNA binding"/>
    <property type="evidence" value="ECO:0007669"/>
    <property type="project" value="InterPro"/>
</dbReference>
<dbReference type="Proteomes" id="UP000198891">
    <property type="component" value="Unassembled WGS sequence"/>
</dbReference>
<protein>
    <recommendedName>
        <fullName evidence="6">Heat-inducible transcription repressor HrcA</fullName>
    </recommendedName>
</protein>
<organism evidence="8 9">
    <name type="scientific">Herbiconiux ginsengi</name>
    <dbReference type="NCBI Taxonomy" id="381665"/>
    <lineage>
        <taxon>Bacteria</taxon>
        <taxon>Bacillati</taxon>
        <taxon>Actinomycetota</taxon>
        <taxon>Actinomycetes</taxon>
        <taxon>Micrococcales</taxon>
        <taxon>Microbacteriaceae</taxon>
        <taxon>Herbiconiux</taxon>
    </lineage>
</organism>
<dbReference type="InterPro" id="IPR036390">
    <property type="entry name" value="WH_DNA-bd_sf"/>
</dbReference>
<keyword evidence="4 6" id="KW-0804">Transcription</keyword>
<dbReference type="GO" id="GO:0045892">
    <property type="term" value="P:negative regulation of DNA-templated transcription"/>
    <property type="evidence" value="ECO:0007669"/>
    <property type="project" value="UniProtKB-UniRule"/>
</dbReference>
<accession>A0A1H3T277</accession>
<evidence type="ECO:0000313" key="8">
    <source>
        <dbReference type="EMBL" id="SDZ44057.1"/>
    </source>
</evidence>
<dbReference type="InterPro" id="IPR023120">
    <property type="entry name" value="WHTH_transcript_rep_HrcA_IDD"/>
</dbReference>
<comment type="similarity">
    <text evidence="6">Belongs to the HrcA family.</text>
</comment>
<comment type="function">
    <text evidence="5 6">Negative regulator of class I heat shock genes (grpE-dnaK-dnaJ and groELS operons). Prevents heat-shock induction of these operons.</text>
</comment>
<dbReference type="SUPFAM" id="SSF46785">
    <property type="entry name" value="Winged helix' DNA-binding domain"/>
    <property type="match status" value="1"/>
</dbReference>
<dbReference type="Gene3D" id="1.10.10.10">
    <property type="entry name" value="Winged helix-like DNA-binding domain superfamily/Winged helix DNA-binding domain"/>
    <property type="match status" value="1"/>
</dbReference>
<dbReference type="SUPFAM" id="SSF55781">
    <property type="entry name" value="GAF domain-like"/>
    <property type="match status" value="1"/>
</dbReference>
<evidence type="ECO:0000256" key="5">
    <source>
        <dbReference type="ARBA" id="ARBA00055319"/>
    </source>
</evidence>
<dbReference type="STRING" id="381665.SAMN05216554_3900"/>
<evidence type="ECO:0000256" key="2">
    <source>
        <dbReference type="ARBA" id="ARBA00023015"/>
    </source>
</evidence>
<evidence type="ECO:0000256" key="1">
    <source>
        <dbReference type="ARBA" id="ARBA00022491"/>
    </source>
</evidence>
<dbReference type="RefSeq" id="WP_092556912.1">
    <property type="nucleotide sequence ID" value="NZ_FNPZ01000004.1"/>
</dbReference>
<dbReference type="InterPro" id="IPR021153">
    <property type="entry name" value="HrcA_C"/>
</dbReference>